<dbReference type="RefSeq" id="WP_268078989.1">
    <property type="nucleotide sequence ID" value="NZ_CP106885.1"/>
</dbReference>
<organism evidence="2 3">
    <name type="scientific">Achromobacter spanius</name>
    <dbReference type="NCBI Taxonomy" id="217203"/>
    <lineage>
        <taxon>Bacteria</taxon>
        <taxon>Pseudomonadati</taxon>
        <taxon>Pseudomonadota</taxon>
        <taxon>Betaproteobacteria</taxon>
        <taxon>Burkholderiales</taxon>
        <taxon>Alcaligenaceae</taxon>
        <taxon>Achromobacter</taxon>
    </lineage>
</organism>
<keyword evidence="3" id="KW-1185">Reference proteome</keyword>
<evidence type="ECO:0000313" key="3">
    <source>
        <dbReference type="Proteomes" id="UP001214170"/>
    </source>
</evidence>
<name>A0ABY8GTL7_9BURK</name>
<gene>
    <name evidence="2" type="ORF">P8T11_28535</name>
</gene>
<protein>
    <submittedName>
        <fullName evidence="2">Uncharacterized protein</fullName>
    </submittedName>
</protein>
<proteinExistence type="predicted"/>
<dbReference type="EMBL" id="CP121261">
    <property type="protein sequence ID" value="WFP08190.1"/>
    <property type="molecule type" value="Genomic_DNA"/>
</dbReference>
<reference evidence="2 3" key="1">
    <citation type="submission" date="2023-03" db="EMBL/GenBank/DDBJ databases">
        <title>Achromobacter spanius LIG8.</title>
        <authorList>
            <person name="Shrestha S."/>
        </authorList>
    </citation>
    <scope>NUCLEOTIDE SEQUENCE [LARGE SCALE GENOMIC DNA]</scope>
    <source>
        <strain evidence="2 3">LIG8</strain>
    </source>
</reference>
<evidence type="ECO:0000256" key="1">
    <source>
        <dbReference type="SAM" id="MobiDB-lite"/>
    </source>
</evidence>
<feature type="region of interest" description="Disordered" evidence="1">
    <location>
        <begin position="17"/>
        <end position="42"/>
    </location>
</feature>
<sequence length="102" mass="11268">MNGIDFVVRDRAGWSPPVTPPAPFLHPEFETPTPPPKGHPLGDEHIDYINAMRGFVSVYDLAAQFHVSRGTICNIWKGVRNAGRAINRQSPDRAPASRPQTP</sequence>
<accession>A0ABY8GTL7</accession>
<evidence type="ECO:0000313" key="2">
    <source>
        <dbReference type="EMBL" id="WFP08190.1"/>
    </source>
</evidence>
<dbReference type="Proteomes" id="UP001214170">
    <property type="component" value="Chromosome"/>
</dbReference>